<organism evidence="1 2">
    <name type="scientific">Pelomonas parva</name>
    <dbReference type="NCBI Taxonomy" id="3299032"/>
    <lineage>
        <taxon>Bacteria</taxon>
        <taxon>Pseudomonadati</taxon>
        <taxon>Pseudomonadota</taxon>
        <taxon>Betaproteobacteria</taxon>
        <taxon>Burkholderiales</taxon>
        <taxon>Sphaerotilaceae</taxon>
        <taxon>Roseateles</taxon>
    </lineage>
</organism>
<protein>
    <submittedName>
        <fullName evidence="1">Uncharacterized protein</fullName>
    </submittedName>
</protein>
<sequence length="150" mass="16931">MALNSSLRNRVRRLEERQADAAQPTIAERLRRARERWRAMTPQQRAAERCQRAARGVALVALPEPTGEDVESRLVRASRWQGQRHLAAMASLHEPDLAEPGPLPPNATVRDMDARCIAMADWSDQQRNREAARQYLADVALAGDLFKETP</sequence>
<evidence type="ECO:0000313" key="2">
    <source>
        <dbReference type="Proteomes" id="UP001606210"/>
    </source>
</evidence>
<evidence type="ECO:0000313" key="1">
    <source>
        <dbReference type="EMBL" id="MFG6428407.1"/>
    </source>
</evidence>
<proteinExistence type="predicted"/>
<keyword evidence="2" id="KW-1185">Reference proteome</keyword>
<dbReference type="Proteomes" id="UP001606210">
    <property type="component" value="Unassembled WGS sequence"/>
</dbReference>
<comment type="caution">
    <text evidence="1">The sequence shown here is derived from an EMBL/GenBank/DDBJ whole genome shotgun (WGS) entry which is preliminary data.</text>
</comment>
<dbReference type="EMBL" id="JBIGHV010000001">
    <property type="protein sequence ID" value="MFG6428407.1"/>
    <property type="molecule type" value="Genomic_DNA"/>
</dbReference>
<reference evidence="1 2" key="1">
    <citation type="submission" date="2024-08" db="EMBL/GenBank/DDBJ databases">
        <authorList>
            <person name="Lu H."/>
        </authorList>
    </citation>
    <scope>NUCLEOTIDE SEQUENCE [LARGE SCALE GENOMIC DNA]</scope>
    <source>
        <strain evidence="1 2">LYH14W</strain>
    </source>
</reference>
<name>A0ABW7EVM5_9BURK</name>
<accession>A0ABW7EVM5</accession>
<dbReference type="RefSeq" id="WP_394475337.1">
    <property type="nucleotide sequence ID" value="NZ_JBIGHV010000001.1"/>
</dbReference>
<gene>
    <name evidence="1" type="ORF">ACG00Y_00690</name>
</gene>